<dbReference type="GO" id="GO:0005634">
    <property type="term" value="C:nucleus"/>
    <property type="evidence" value="ECO:0007669"/>
    <property type="project" value="UniProtKB-SubCell"/>
</dbReference>
<dbReference type="InterPro" id="IPR003441">
    <property type="entry name" value="NAC-dom"/>
</dbReference>
<gene>
    <name evidence="7" type="ORF">RDI58_012640</name>
</gene>
<dbReference type="GO" id="GO:0099402">
    <property type="term" value="P:plant organ development"/>
    <property type="evidence" value="ECO:0007669"/>
    <property type="project" value="UniProtKB-ARBA"/>
</dbReference>
<dbReference type="AlphaFoldDB" id="A0AAN8TPG0"/>
<keyword evidence="3" id="KW-0238">DNA-binding</keyword>
<protein>
    <recommendedName>
        <fullName evidence="6">NAC domain-containing protein</fullName>
    </recommendedName>
</protein>
<dbReference type="GO" id="GO:0006355">
    <property type="term" value="P:regulation of DNA-templated transcription"/>
    <property type="evidence" value="ECO:0007669"/>
    <property type="project" value="InterPro"/>
</dbReference>
<dbReference type="InterPro" id="IPR036093">
    <property type="entry name" value="NAC_dom_sf"/>
</dbReference>
<evidence type="ECO:0000256" key="4">
    <source>
        <dbReference type="ARBA" id="ARBA00023163"/>
    </source>
</evidence>
<comment type="caution">
    <text evidence="7">The sequence shown here is derived from an EMBL/GenBank/DDBJ whole genome shotgun (WGS) entry which is preliminary data.</text>
</comment>
<proteinExistence type="predicted"/>
<dbReference type="Proteomes" id="UP001371456">
    <property type="component" value="Unassembled WGS sequence"/>
</dbReference>
<feature type="domain" description="NAC" evidence="6">
    <location>
        <begin position="15"/>
        <end position="173"/>
    </location>
</feature>
<reference evidence="7 8" key="1">
    <citation type="submission" date="2024-02" db="EMBL/GenBank/DDBJ databases">
        <title>de novo genome assembly of Solanum bulbocastanum strain 11H21.</title>
        <authorList>
            <person name="Hosaka A.J."/>
        </authorList>
    </citation>
    <scope>NUCLEOTIDE SEQUENCE [LARGE SCALE GENOMIC DNA]</scope>
    <source>
        <tissue evidence="7">Young leaves</tissue>
    </source>
</reference>
<comment type="subcellular location">
    <subcellularLocation>
        <location evidence="1">Nucleus</location>
    </subcellularLocation>
</comment>
<evidence type="ECO:0000256" key="1">
    <source>
        <dbReference type="ARBA" id="ARBA00004123"/>
    </source>
</evidence>
<sequence>MEERNDKEKNMDEVMLPGFRFHPTDEELVGFYLRRKVQQKPISIELIKQLDIYKYDPWDLPKLAAVGEKEWYFYCPRDRKYRNSARPNRVTGAGFWKATGTDRPIYSSEGSKCIGLKKSLVFYKGRAAKGIKTDWMMHEFRLPSITDSTAPKRFLDKHIPPNDSWAICRIFKKANSNAHRALSHSWVSPPQVLPQNNTTSHDFLTSIHFTNHSNEMSSFIHKTSSTSPIQFNDLLQNSSNNNMSSSFTTLDLPLYKTLNSMSNHNNDPITSYTFSSSCVDNMNNIDASSLLLNMSSSIFGDYSIALPENIEGGGGGGVHDDTTITLKEANNVINNNMEHMEELQWGNVVRSNNIGVLPLMNNFPLNMAADAWKTNLLWDSSSPCPSSEMSTSYSTNKCYT</sequence>
<dbReference type="SUPFAM" id="SSF101941">
    <property type="entry name" value="NAC domain"/>
    <property type="match status" value="1"/>
</dbReference>
<evidence type="ECO:0000256" key="2">
    <source>
        <dbReference type="ARBA" id="ARBA00023015"/>
    </source>
</evidence>
<name>A0AAN8TPG0_SOLBU</name>
<keyword evidence="5" id="KW-0539">Nucleus</keyword>
<organism evidence="7 8">
    <name type="scientific">Solanum bulbocastanum</name>
    <name type="common">Wild potato</name>
    <dbReference type="NCBI Taxonomy" id="147425"/>
    <lineage>
        <taxon>Eukaryota</taxon>
        <taxon>Viridiplantae</taxon>
        <taxon>Streptophyta</taxon>
        <taxon>Embryophyta</taxon>
        <taxon>Tracheophyta</taxon>
        <taxon>Spermatophyta</taxon>
        <taxon>Magnoliopsida</taxon>
        <taxon>eudicotyledons</taxon>
        <taxon>Gunneridae</taxon>
        <taxon>Pentapetalae</taxon>
        <taxon>asterids</taxon>
        <taxon>lamiids</taxon>
        <taxon>Solanales</taxon>
        <taxon>Solanaceae</taxon>
        <taxon>Solanoideae</taxon>
        <taxon>Solaneae</taxon>
        <taxon>Solanum</taxon>
    </lineage>
</organism>
<keyword evidence="4" id="KW-0804">Transcription</keyword>
<evidence type="ECO:0000259" key="6">
    <source>
        <dbReference type="PROSITE" id="PS51005"/>
    </source>
</evidence>
<dbReference type="PROSITE" id="PS51005">
    <property type="entry name" value="NAC"/>
    <property type="match status" value="1"/>
</dbReference>
<dbReference type="Gene3D" id="2.170.150.80">
    <property type="entry name" value="NAC domain"/>
    <property type="match status" value="1"/>
</dbReference>
<dbReference type="GO" id="GO:0003677">
    <property type="term" value="F:DNA binding"/>
    <property type="evidence" value="ECO:0007669"/>
    <property type="project" value="UniProtKB-KW"/>
</dbReference>
<evidence type="ECO:0000256" key="5">
    <source>
        <dbReference type="ARBA" id="ARBA00023242"/>
    </source>
</evidence>
<evidence type="ECO:0000313" key="7">
    <source>
        <dbReference type="EMBL" id="KAK6788842.1"/>
    </source>
</evidence>
<accession>A0AAN8TPG0</accession>
<dbReference type="Pfam" id="PF02365">
    <property type="entry name" value="NAM"/>
    <property type="match status" value="1"/>
</dbReference>
<evidence type="ECO:0000256" key="3">
    <source>
        <dbReference type="ARBA" id="ARBA00023125"/>
    </source>
</evidence>
<dbReference type="FunFam" id="2.170.150.80:FF:000007">
    <property type="entry name" value="NAC domain-containing protein 35"/>
    <property type="match status" value="1"/>
</dbReference>
<dbReference type="PANTHER" id="PTHR31744:SF77">
    <property type="entry name" value="PROTEIN FEZ"/>
    <property type="match status" value="1"/>
</dbReference>
<keyword evidence="2" id="KW-0805">Transcription regulation</keyword>
<dbReference type="PANTHER" id="PTHR31744">
    <property type="entry name" value="PROTEIN CUP-SHAPED COTYLEDON 2-RELATED"/>
    <property type="match status" value="1"/>
</dbReference>
<dbReference type="EMBL" id="JBANQN010000005">
    <property type="protein sequence ID" value="KAK6788842.1"/>
    <property type="molecule type" value="Genomic_DNA"/>
</dbReference>
<keyword evidence="8" id="KW-1185">Reference proteome</keyword>
<evidence type="ECO:0000313" key="8">
    <source>
        <dbReference type="Proteomes" id="UP001371456"/>
    </source>
</evidence>